<evidence type="ECO:0000313" key="2">
    <source>
        <dbReference type="EMBL" id="AVZ71081.1"/>
    </source>
</evidence>
<dbReference type="EMBL" id="CP026304">
    <property type="protein sequence ID" value="AVZ71081.1"/>
    <property type="molecule type" value="Genomic_DNA"/>
</dbReference>
<keyword evidence="3" id="KW-1185">Reference proteome</keyword>
<proteinExistence type="predicted"/>
<accession>A0A2R4SW31</accession>
<dbReference type="Proteomes" id="UP000244201">
    <property type="component" value="Chromosome"/>
</dbReference>
<protein>
    <submittedName>
        <fullName evidence="2">Uncharacterized protein</fullName>
    </submittedName>
</protein>
<gene>
    <name evidence="2" type="ORF">SLUN_01250</name>
</gene>
<name>A0A2R4SW31_9ACTN</name>
<feature type="region of interest" description="Disordered" evidence="1">
    <location>
        <begin position="61"/>
        <end position="82"/>
    </location>
</feature>
<dbReference type="RefSeq" id="WP_108146777.1">
    <property type="nucleotide sequence ID" value="NZ_JABSUO010000176.1"/>
</dbReference>
<evidence type="ECO:0000313" key="3">
    <source>
        <dbReference type="Proteomes" id="UP000244201"/>
    </source>
</evidence>
<dbReference type="KEGG" id="slk:SLUN_01250"/>
<sequence length="82" mass="8366">MPLGMGMALSAYRECTVIVKFEQHRVIADLVGLNKIRFAGSAGKGDRSDRAAAENAGCAVDEEGTGAGGFGSQGSACTGESR</sequence>
<evidence type="ECO:0000256" key="1">
    <source>
        <dbReference type="SAM" id="MobiDB-lite"/>
    </source>
</evidence>
<reference evidence="2 3" key="1">
    <citation type="submission" date="2018-01" db="EMBL/GenBank/DDBJ databases">
        <title>Complete genome sequence of Streptomyces lunaelactis MM109T, a Ferroverdin A producer isolated from cave moonmilk deposits.</title>
        <authorList>
            <person name="Naome A."/>
            <person name="Martinet L."/>
            <person name="Maciejewska M."/>
            <person name="Anderssen S."/>
            <person name="Adam D."/>
            <person name="Tenconi E."/>
            <person name="Deflandre B."/>
            <person name="Arguelles-Arias A."/>
            <person name="Calusinska M."/>
            <person name="Copieters W."/>
            <person name="Karim L."/>
            <person name="Hanikenne M."/>
            <person name="Baurain D."/>
            <person name="van Wezel G."/>
            <person name="Smargiasso N."/>
            <person name="de Pauw E."/>
            <person name="Delfosse P."/>
            <person name="Rigali S."/>
        </authorList>
    </citation>
    <scope>NUCLEOTIDE SEQUENCE [LARGE SCALE GENOMIC DNA]</scope>
    <source>
        <strain evidence="2 3">MM109</strain>
    </source>
</reference>
<dbReference type="AlphaFoldDB" id="A0A2R4SW31"/>
<organism evidence="2 3">
    <name type="scientific">Streptomyces lunaelactis</name>
    <dbReference type="NCBI Taxonomy" id="1535768"/>
    <lineage>
        <taxon>Bacteria</taxon>
        <taxon>Bacillati</taxon>
        <taxon>Actinomycetota</taxon>
        <taxon>Actinomycetes</taxon>
        <taxon>Kitasatosporales</taxon>
        <taxon>Streptomycetaceae</taxon>
        <taxon>Streptomyces</taxon>
    </lineage>
</organism>